<dbReference type="Pfam" id="PF07498">
    <property type="entry name" value="Rho_N"/>
    <property type="match status" value="1"/>
</dbReference>
<dbReference type="STRING" id="3983.A0A2C9UPN3"/>
<feature type="region of interest" description="Disordered" evidence="1">
    <location>
        <begin position="299"/>
        <end position="324"/>
    </location>
</feature>
<feature type="region of interest" description="Disordered" evidence="1">
    <location>
        <begin position="68"/>
        <end position="134"/>
    </location>
</feature>
<dbReference type="GO" id="GO:0019843">
    <property type="term" value="F:rRNA binding"/>
    <property type="evidence" value="ECO:0000318"/>
    <property type="project" value="GO_Central"/>
</dbReference>
<dbReference type="OrthoDB" id="652255at2759"/>
<name>A0A2C9UPN3_MANES</name>
<gene>
    <name evidence="3" type="ORF">MANES_13G034800v8</name>
</gene>
<dbReference type="GO" id="GO:0006353">
    <property type="term" value="P:DNA-templated transcription termination"/>
    <property type="evidence" value="ECO:0007669"/>
    <property type="project" value="InterPro"/>
</dbReference>
<feature type="region of interest" description="Disordered" evidence="1">
    <location>
        <begin position="154"/>
        <end position="287"/>
    </location>
</feature>
<dbReference type="InterPro" id="IPR011112">
    <property type="entry name" value="Rho-like_N"/>
</dbReference>
<dbReference type="SMART" id="SM00959">
    <property type="entry name" value="Rho_N"/>
    <property type="match status" value="1"/>
</dbReference>
<dbReference type="PANTHER" id="PTHR34449:SF5">
    <property type="entry name" value="ATP BINDING _ ATPASE"/>
    <property type="match status" value="1"/>
</dbReference>
<evidence type="ECO:0000313" key="3">
    <source>
        <dbReference type="EMBL" id="OAY32647.1"/>
    </source>
</evidence>
<feature type="compositionally biased region" description="Basic and acidic residues" evidence="1">
    <location>
        <begin position="154"/>
        <end position="173"/>
    </location>
</feature>
<dbReference type="Proteomes" id="UP000091857">
    <property type="component" value="Chromosome 13"/>
</dbReference>
<keyword evidence="4" id="KW-1185">Reference proteome</keyword>
<feature type="compositionally biased region" description="Polar residues" evidence="1">
    <location>
        <begin position="109"/>
        <end position="130"/>
    </location>
</feature>
<dbReference type="InterPro" id="IPR036269">
    <property type="entry name" value="Rho_N_sf"/>
</dbReference>
<dbReference type="Gene3D" id="1.10.720.30">
    <property type="entry name" value="SAP domain"/>
    <property type="match status" value="1"/>
</dbReference>
<protein>
    <recommendedName>
        <fullName evidence="2">Rho termination factor-like N-terminal domain-containing protein</fullName>
    </recommendedName>
</protein>
<reference evidence="4" key="1">
    <citation type="journal article" date="2016" name="Nat. Biotechnol.">
        <title>Sequencing wild and cultivated cassava and related species reveals extensive interspecific hybridization and genetic diversity.</title>
        <authorList>
            <person name="Bredeson J.V."/>
            <person name="Lyons J.B."/>
            <person name="Prochnik S.E."/>
            <person name="Wu G.A."/>
            <person name="Ha C.M."/>
            <person name="Edsinger-Gonzales E."/>
            <person name="Grimwood J."/>
            <person name="Schmutz J."/>
            <person name="Rabbi I.Y."/>
            <person name="Egesi C."/>
            <person name="Nauluvula P."/>
            <person name="Lebot V."/>
            <person name="Ndunguru J."/>
            <person name="Mkamilo G."/>
            <person name="Bart R.S."/>
            <person name="Setter T.L."/>
            <person name="Gleadow R.M."/>
            <person name="Kulakow P."/>
            <person name="Ferguson M.E."/>
            <person name="Rounsley S."/>
            <person name="Rokhsar D.S."/>
        </authorList>
    </citation>
    <scope>NUCLEOTIDE SEQUENCE [LARGE SCALE GENOMIC DNA]</scope>
    <source>
        <strain evidence="4">cv. AM560-2</strain>
    </source>
</reference>
<evidence type="ECO:0000313" key="4">
    <source>
        <dbReference type="Proteomes" id="UP000091857"/>
    </source>
</evidence>
<comment type="caution">
    <text evidence="3">The sequence shown here is derived from an EMBL/GenBank/DDBJ whole genome shotgun (WGS) entry which is preliminary data.</text>
</comment>
<dbReference type="GO" id="GO:0003729">
    <property type="term" value="F:mRNA binding"/>
    <property type="evidence" value="ECO:0000318"/>
    <property type="project" value="GO_Central"/>
</dbReference>
<sequence length="382" mass="42253">MSQAVHLIAKNLPGCGPSEGWYLPCSGISGKAVAVSHSFSHGSHRIHSHIKFGSIKCAAGASSFVCRASSGGPRRNSDFSKQSKQGFSRNRNRPNEERDSFENLDESDLLSSKNGPLLSFSNTPKFQSTAAPGPREKEIVELFRKVQARLRERAAVKEEKKVETSKGKGKESETVDSLLKLLRKHSIEQGKKKVSSQDFAVDQQEQRGSHSEGKSKVFLNRNNKERSGVLEPNSSSFTRPPSNFRRKSPVPRGKFQPVYSNEDPANSTPYLNLNGEEKKKLEEIPDAVQQTELEAEEAELELEQEPESSFPNGDVFNELSEEESSNIIDAEADSDIQEEIEHEDLSSLKLPELRAIAKSRGVKGFSKMKKSELVELLSGGVV</sequence>
<organism evidence="3 4">
    <name type="scientific">Manihot esculenta</name>
    <name type="common">Cassava</name>
    <name type="synonym">Jatropha manihot</name>
    <dbReference type="NCBI Taxonomy" id="3983"/>
    <lineage>
        <taxon>Eukaryota</taxon>
        <taxon>Viridiplantae</taxon>
        <taxon>Streptophyta</taxon>
        <taxon>Embryophyta</taxon>
        <taxon>Tracheophyta</taxon>
        <taxon>Spermatophyta</taxon>
        <taxon>Magnoliopsida</taxon>
        <taxon>eudicotyledons</taxon>
        <taxon>Gunneridae</taxon>
        <taxon>Pentapetalae</taxon>
        <taxon>rosids</taxon>
        <taxon>fabids</taxon>
        <taxon>Malpighiales</taxon>
        <taxon>Euphorbiaceae</taxon>
        <taxon>Crotonoideae</taxon>
        <taxon>Manihoteae</taxon>
        <taxon>Manihot</taxon>
    </lineage>
</organism>
<feature type="domain" description="Rho termination factor-like N-terminal" evidence="2">
    <location>
        <begin position="344"/>
        <end position="380"/>
    </location>
</feature>
<dbReference type="GO" id="GO:0009507">
    <property type="term" value="C:chloroplast"/>
    <property type="evidence" value="ECO:0000318"/>
    <property type="project" value="GO_Central"/>
</dbReference>
<feature type="compositionally biased region" description="Polar residues" evidence="1">
    <location>
        <begin position="232"/>
        <end position="241"/>
    </location>
</feature>
<dbReference type="Gramene" id="Manes.13G034800.1.v8.1">
    <property type="protein sequence ID" value="Manes.13G034800.1.v8.1.CDS"/>
    <property type="gene ID" value="Manes.13G034800.v8.1"/>
</dbReference>
<dbReference type="PANTHER" id="PTHR34449">
    <property type="entry name" value="RHO TERMINATION FACTOR"/>
    <property type="match status" value="1"/>
</dbReference>
<dbReference type="GO" id="GO:1901259">
    <property type="term" value="P:chloroplast rRNA processing"/>
    <property type="evidence" value="ECO:0000318"/>
    <property type="project" value="GO_Central"/>
</dbReference>
<evidence type="ECO:0000256" key="1">
    <source>
        <dbReference type="SAM" id="MobiDB-lite"/>
    </source>
</evidence>
<dbReference type="InterPro" id="IPR036361">
    <property type="entry name" value="SAP_dom_sf"/>
</dbReference>
<accession>A0A2C9UPN3</accession>
<evidence type="ECO:0000259" key="2">
    <source>
        <dbReference type="SMART" id="SM00959"/>
    </source>
</evidence>
<feature type="compositionally biased region" description="Polar residues" evidence="1">
    <location>
        <begin position="79"/>
        <end position="89"/>
    </location>
</feature>
<dbReference type="AlphaFoldDB" id="A0A2C9UPN3"/>
<dbReference type="OMA" id="PRIKFQP"/>
<dbReference type="EMBL" id="CM004399">
    <property type="protein sequence ID" value="OAY32647.1"/>
    <property type="molecule type" value="Genomic_DNA"/>
</dbReference>
<dbReference type="SUPFAM" id="SSF68912">
    <property type="entry name" value="Rho N-terminal domain-like"/>
    <property type="match status" value="1"/>
</dbReference>
<dbReference type="GO" id="GO:0010239">
    <property type="term" value="P:chloroplast mRNA processing"/>
    <property type="evidence" value="ECO:0000318"/>
    <property type="project" value="GO_Central"/>
</dbReference>
<proteinExistence type="predicted"/>
<feature type="compositionally biased region" description="Basic and acidic residues" evidence="1">
    <location>
        <begin position="204"/>
        <end position="215"/>
    </location>
</feature>